<reference evidence="5" key="2">
    <citation type="submission" date="2023-05" db="EMBL/GenBank/DDBJ databases">
        <authorList>
            <person name="Fouks B."/>
        </authorList>
    </citation>
    <scope>NUCLEOTIDE SEQUENCE</scope>
    <source>
        <strain evidence="5">Stay&amp;Tobe</strain>
        <tissue evidence="5">Testes</tissue>
    </source>
</reference>
<dbReference type="GO" id="GO:0005634">
    <property type="term" value="C:nucleus"/>
    <property type="evidence" value="ECO:0007669"/>
    <property type="project" value="TreeGrafter"/>
</dbReference>
<dbReference type="SUPFAM" id="SSF48452">
    <property type="entry name" value="TPR-like"/>
    <property type="match status" value="1"/>
</dbReference>
<feature type="domain" description="Cns1/TTC4 wheel" evidence="4">
    <location>
        <begin position="254"/>
        <end position="355"/>
    </location>
</feature>
<dbReference type="PANTHER" id="PTHR46035:SF1">
    <property type="entry name" value="TETRATRICOPEPTIDE REPEAT PROTEIN 4"/>
    <property type="match status" value="1"/>
</dbReference>
<evidence type="ECO:0000313" key="6">
    <source>
        <dbReference type="Proteomes" id="UP001233999"/>
    </source>
</evidence>
<accession>A0AAD8A3E3</accession>
<dbReference type="GO" id="GO:0006457">
    <property type="term" value="P:protein folding"/>
    <property type="evidence" value="ECO:0007669"/>
    <property type="project" value="TreeGrafter"/>
</dbReference>
<evidence type="ECO:0000256" key="3">
    <source>
        <dbReference type="SAM" id="MobiDB-lite"/>
    </source>
</evidence>
<gene>
    <name evidence="5" type="ORF">L9F63_016209</name>
</gene>
<protein>
    <recommendedName>
        <fullName evidence="4">Cns1/TTC4 wheel domain-containing protein</fullName>
    </recommendedName>
</protein>
<dbReference type="Gene3D" id="1.25.40.10">
    <property type="entry name" value="Tetratricopeptide repeat domain"/>
    <property type="match status" value="1"/>
</dbReference>
<keyword evidence="6" id="KW-1185">Reference proteome</keyword>
<evidence type="ECO:0000259" key="4">
    <source>
        <dbReference type="Pfam" id="PF18972"/>
    </source>
</evidence>
<feature type="region of interest" description="Disordered" evidence="3">
    <location>
        <begin position="1"/>
        <end position="22"/>
    </location>
</feature>
<keyword evidence="2" id="KW-0802">TPR repeat</keyword>
<name>A0AAD8A3E3_DIPPU</name>
<comment type="caution">
    <text evidence="5">The sequence shown here is derived from an EMBL/GenBank/DDBJ whole genome shotgun (WGS) entry which is preliminary data.</text>
</comment>
<organism evidence="5 6">
    <name type="scientific">Diploptera punctata</name>
    <name type="common">Pacific beetle cockroach</name>
    <dbReference type="NCBI Taxonomy" id="6984"/>
    <lineage>
        <taxon>Eukaryota</taxon>
        <taxon>Metazoa</taxon>
        <taxon>Ecdysozoa</taxon>
        <taxon>Arthropoda</taxon>
        <taxon>Hexapoda</taxon>
        <taxon>Insecta</taxon>
        <taxon>Pterygota</taxon>
        <taxon>Neoptera</taxon>
        <taxon>Polyneoptera</taxon>
        <taxon>Dictyoptera</taxon>
        <taxon>Blattodea</taxon>
        <taxon>Blaberoidea</taxon>
        <taxon>Blaberidae</taxon>
        <taxon>Diplopterinae</taxon>
        <taxon>Diploptera</taxon>
    </lineage>
</organism>
<dbReference type="AlphaFoldDB" id="A0AAD8A3E3"/>
<dbReference type="CDD" id="cd21380">
    <property type="entry name" value="CTWD_Cns1"/>
    <property type="match status" value="1"/>
</dbReference>
<dbReference type="Pfam" id="PF18972">
    <property type="entry name" value="Wheel"/>
    <property type="match status" value="1"/>
</dbReference>
<feature type="compositionally biased region" description="Basic and acidic residues" evidence="3">
    <location>
        <begin position="10"/>
        <end position="22"/>
    </location>
</feature>
<evidence type="ECO:0000313" key="5">
    <source>
        <dbReference type="EMBL" id="KAJ9590693.1"/>
    </source>
</evidence>
<dbReference type="GO" id="GO:0005829">
    <property type="term" value="C:cytosol"/>
    <property type="evidence" value="ECO:0007669"/>
    <property type="project" value="TreeGrafter"/>
</dbReference>
<dbReference type="PANTHER" id="PTHR46035">
    <property type="entry name" value="TETRATRICOPEPTIDE REPEAT PROTEIN 4"/>
    <property type="match status" value="1"/>
</dbReference>
<dbReference type="Proteomes" id="UP001233999">
    <property type="component" value="Unassembled WGS sequence"/>
</dbReference>
<dbReference type="GO" id="GO:0051879">
    <property type="term" value="F:Hsp90 protein binding"/>
    <property type="evidence" value="ECO:0007669"/>
    <property type="project" value="InterPro"/>
</dbReference>
<keyword evidence="1" id="KW-0677">Repeat</keyword>
<dbReference type="InterPro" id="IPR044059">
    <property type="entry name" value="Csn1/TTC4_wheel"/>
</dbReference>
<evidence type="ECO:0000256" key="1">
    <source>
        <dbReference type="ARBA" id="ARBA00022737"/>
    </source>
</evidence>
<dbReference type="InterPro" id="IPR011990">
    <property type="entry name" value="TPR-like_helical_dom_sf"/>
</dbReference>
<dbReference type="EMBL" id="JASPKZ010004196">
    <property type="protein sequence ID" value="KAJ9590693.1"/>
    <property type="molecule type" value="Genomic_DNA"/>
</dbReference>
<reference evidence="5" key="1">
    <citation type="journal article" date="2023" name="IScience">
        <title>Live-bearing cockroach genome reveals convergent evolutionary mechanisms linked to viviparity in insects and beyond.</title>
        <authorList>
            <person name="Fouks B."/>
            <person name="Harrison M.C."/>
            <person name="Mikhailova A.A."/>
            <person name="Marchal E."/>
            <person name="English S."/>
            <person name="Carruthers M."/>
            <person name="Jennings E.C."/>
            <person name="Chiamaka E.L."/>
            <person name="Frigard R.A."/>
            <person name="Pippel M."/>
            <person name="Attardo G.M."/>
            <person name="Benoit J.B."/>
            <person name="Bornberg-Bauer E."/>
            <person name="Tobe S.S."/>
        </authorList>
    </citation>
    <scope>NUCLEOTIDE SEQUENCE</scope>
    <source>
        <strain evidence="5">Stay&amp;Tobe</strain>
    </source>
</reference>
<sequence>MAENNNLEQEITKTKVPMTDEERRNLAEKLDKELDEYIEGLEKRSYTEGWPEDRWQEEMEKHPFFMTKAPQEGEELSPIMEGLQQLKYSETENTSEELAATAAAHYFLKSFRSCLTDCKAALKLRPEYIKCKHRAVQCCLSLHRYEECVTFCDDILATCPTDKLALELRAKAVMGKKAKERNTRKESAARIREEEKCRLLLNAVKRKRDSLRKKCWYRLIFFKCRPLKEEELSLESLEPCSLNAAHTRVHLDDDGCLVWPVMFLYPEYKVTDLIQEFHENSTFSHHLDTMFESPPDWDRDQTYVAKNLNIYYEDKSNSKLHKVAHTDTLHAVLSRKTYIVSGGTPCFLILVQGSRVEQNLLGFHNK</sequence>
<dbReference type="GO" id="GO:0030544">
    <property type="term" value="F:Hsp70 protein binding"/>
    <property type="evidence" value="ECO:0007669"/>
    <property type="project" value="TreeGrafter"/>
</dbReference>
<proteinExistence type="predicted"/>
<evidence type="ECO:0000256" key="2">
    <source>
        <dbReference type="ARBA" id="ARBA00022803"/>
    </source>
</evidence>